<reference evidence="1" key="1">
    <citation type="submission" date="2020-10" db="EMBL/GenBank/DDBJ databases">
        <title>Bacterium isolated from coastal waters sediment.</title>
        <authorList>
            <person name="Chen R.-J."/>
            <person name="Lu D.-C."/>
            <person name="Zhu K.-L."/>
            <person name="Du Z.-J."/>
        </authorList>
    </citation>
    <scope>NUCLEOTIDE SEQUENCE</scope>
    <source>
        <strain evidence="1">N1Y112</strain>
    </source>
</reference>
<accession>A0A8J7K4K9</accession>
<dbReference type="Proteomes" id="UP000640333">
    <property type="component" value="Unassembled WGS sequence"/>
</dbReference>
<keyword evidence="2" id="KW-1185">Reference proteome</keyword>
<evidence type="ECO:0000313" key="1">
    <source>
        <dbReference type="EMBL" id="MBE9395690.1"/>
    </source>
</evidence>
<proteinExistence type="predicted"/>
<dbReference type="RefSeq" id="WP_193951250.1">
    <property type="nucleotide sequence ID" value="NZ_JADEYS010000001.1"/>
</dbReference>
<name>A0A8J7K4K9_9GAMM</name>
<organism evidence="1 2">
    <name type="scientific">Pontibacterium sinense</name>
    <dbReference type="NCBI Taxonomy" id="2781979"/>
    <lineage>
        <taxon>Bacteria</taxon>
        <taxon>Pseudomonadati</taxon>
        <taxon>Pseudomonadota</taxon>
        <taxon>Gammaproteobacteria</taxon>
        <taxon>Oceanospirillales</taxon>
        <taxon>Oceanospirillaceae</taxon>
        <taxon>Pontibacterium</taxon>
    </lineage>
</organism>
<gene>
    <name evidence="1" type="ORF">IOQ59_00270</name>
</gene>
<sequence>MARPNVGDITTPNLIGTINSFSSYDQENVEVGEELQLNCYAQMHQENTVVTNPATDHTLGAPDSFTYTSTVYINGAQIGLLQTDDGFVLSDIVAQFGNADTLELSGSEVVVDQSALLARIDMDNTLFSTDEAGDSVHFVYEGWVEVAASGLDGMEIDLAMARSL</sequence>
<evidence type="ECO:0000313" key="2">
    <source>
        <dbReference type="Proteomes" id="UP000640333"/>
    </source>
</evidence>
<dbReference type="AlphaFoldDB" id="A0A8J7K4K9"/>
<protein>
    <submittedName>
        <fullName evidence="1">Uncharacterized protein</fullName>
    </submittedName>
</protein>
<comment type="caution">
    <text evidence="1">The sequence shown here is derived from an EMBL/GenBank/DDBJ whole genome shotgun (WGS) entry which is preliminary data.</text>
</comment>
<dbReference type="EMBL" id="JADEYS010000001">
    <property type="protein sequence ID" value="MBE9395690.1"/>
    <property type="molecule type" value="Genomic_DNA"/>
</dbReference>